<name>A0A4Q9HGW4_9SPHI</name>
<reference evidence="9 10" key="1">
    <citation type="submission" date="2019-02" db="EMBL/GenBank/DDBJ databases">
        <title>Pedobacter kyonggii whole genome sequence analysis.</title>
        <authorList>
            <person name="Dahal R.H."/>
        </authorList>
    </citation>
    <scope>NUCLEOTIDE SEQUENCE [LARGE SCALE GENOMIC DNA]</scope>
    <source>
        <strain evidence="9 10">K-4-11-1</strain>
    </source>
</reference>
<protein>
    <submittedName>
        <fullName evidence="9">Response regulator</fullName>
    </submittedName>
</protein>
<dbReference type="EMBL" id="SIXF01000002">
    <property type="protein sequence ID" value="TBO44503.1"/>
    <property type="molecule type" value="Genomic_DNA"/>
</dbReference>
<dbReference type="InterPro" id="IPR058031">
    <property type="entry name" value="AAA_lid_NorR"/>
</dbReference>
<dbReference type="GO" id="GO:0000160">
    <property type="term" value="P:phosphorelay signal transduction system"/>
    <property type="evidence" value="ECO:0007669"/>
    <property type="project" value="InterPro"/>
</dbReference>
<dbReference type="PROSITE" id="PS50110">
    <property type="entry name" value="RESPONSE_REGULATORY"/>
    <property type="match status" value="1"/>
</dbReference>
<dbReference type="InterPro" id="IPR001789">
    <property type="entry name" value="Sig_transdc_resp-reg_receiver"/>
</dbReference>
<dbReference type="SUPFAM" id="SSF52172">
    <property type="entry name" value="CheY-like"/>
    <property type="match status" value="1"/>
</dbReference>
<sequence>MAKKVLIVEDEYIVASNLRLILAKAGYSIIGIAISVEDALDQMEKQKPDIVLLDIMLNGERSGIDLAKILTAQHIAFVYLSANSNQAMLEEAKKTDPYGFLVKPFREKDLIVTLDIAWYRQKNNLEARLLQEVSLQKQLMDISNGKSEAKQKLLELCQAIRTFIPFDLIVTQANSASGYVNCGYLRTGFSEYEFIVETELITSLKPKQSLQKKTFNTVEEPAIFPHVTEEIEINLNSTIASERIWMDHFKMESNLIFRLNIGAGTAFSYQFYSRQRDLYTQKHAGVLKLFKKCLSNVTEKMFRPSISPVIGIPQEPINDELKLLERHEFNGIIGRHSLLLAALDLTVQVAPYNTSVLILGESGTGKEKIARAVHQLSPRRDQPFIQVNCGAIPSTLIESELFGHVLGAFTGATEKRKGKFELASGGTIFLDEIGELPLDMQVKLLRVLQEKEVNAVGANAPFKVDVRVVAATNRNLEKEVAAGKFRLDLYYRLNIFPITIVPLRERKSDIPALVSFFKNKFCKEFNKPIADVDEKMMEQLYEYQWPGNVRELENIIERSVILNEGTSKLTLKQPLSDLTTSKSPISTIETLDDIKQIQMETERAHLISVLKIANGRIRGHNGAADLLKIKPTTLESKLLKLNIRRQDYFPSQEI</sequence>
<evidence type="ECO:0000313" key="9">
    <source>
        <dbReference type="EMBL" id="TBO44503.1"/>
    </source>
</evidence>
<keyword evidence="10" id="KW-1185">Reference proteome</keyword>
<dbReference type="InterPro" id="IPR025662">
    <property type="entry name" value="Sigma_54_int_dom_ATP-bd_1"/>
</dbReference>
<dbReference type="AlphaFoldDB" id="A0A4Q9HGW4"/>
<dbReference type="Gene3D" id="3.40.50.300">
    <property type="entry name" value="P-loop containing nucleotide triphosphate hydrolases"/>
    <property type="match status" value="1"/>
</dbReference>
<dbReference type="SMART" id="SM00382">
    <property type="entry name" value="AAA"/>
    <property type="match status" value="1"/>
</dbReference>
<keyword evidence="1" id="KW-0547">Nucleotide-binding</keyword>
<evidence type="ECO:0000256" key="1">
    <source>
        <dbReference type="ARBA" id="ARBA00022741"/>
    </source>
</evidence>
<dbReference type="InterPro" id="IPR025943">
    <property type="entry name" value="Sigma_54_int_dom_ATP-bd_2"/>
</dbReference>
<feature type="modified residue" description="4-aspartylphosphate" evidence="6">
    <location>
        <position position="54"/>
    </location>
</feature>
<dbReference type="Proteomes" id="UP000291819">
    <property type="component" value="Unassembled WGS sequence"/>
</dbReference>
<dbReference type="Pfam" id="PF00158">
    <property type="entry name" value="Sigma54_activat"/>
    <property type="match status" value="1"/>
</dbReference>
<dbReference type="Gene3D" id="3.40.50.2300">
    <property type="match status" value="1"/>
</dbReference>
<dbReference type="InterPro" id="IPR003593">
    <property type="entry name" value="AAA+_ATPase"/>
</dbReference>
<dbReference type="InterPro" id="IPR002078">
    <property type="entry name" value="Sigma_54_int"/>
</dbReference>
<dbReference type="InterPro" id="IPR011006">
    <property type="entry name" value="CheY-like_superfamily"/>
</dbReference>
<dbReference type="Gene3D" id="1.10.8.60">
    <property type="match status" value="1"/>
</dbReference>
<dbReference type="RefSeq" id="WP_131028578.1">
    <property type="nucleotide sequence ID" value="NZ_SIXF01000002.1"/>
</dbReference>
<evidence type="ECO:0000256" key="4">
    <source>
        <dbReference type="ARBA" id="ARBA00023125"/>
    </source>
</evidence>
<dbReference type="SMART" id="SM00448">
    <property type="entry name" value="REC"/>
    <property type="match status" value="1"/>
</dbReference>
<dbReference type="PANTHER" id="PTHR32071">
    <property type="entry name" value="TRANSCRIPTIONAL REGULATORY PROTEIN"/>
    <property type="match status" value="1"/>
</dbReference>
<evidence type="ECO:0000259" key="7">
    <source>
        <dbReference type="PROSITE" id="PS50045"/>
    </source>
</evidence>
<dbReference type="Pfam" id="PF00072">
    <property type="entry name" value="Response_reg"/>
    <property type="match status" value="1"/>
</dbReference>
<comment type="caution">
    <text evidence="9">The sequence shown here is derived from an EMBL/GenBank/DDBJ whole genome shotgun (WGS) entry which is preliminary data.</text>
</comment>
<keyword evidence="6" id="KW-0597">Phosphoprotein</keyword>
<dbReference type="OrthoDB" id="9767722at2"/>
<keyword evidence="4" id="KW-0238">DNA-binding</keyword>
<dbReference type="SUPFAM" id="SSF52540">
    <property type="entry name" value="P-loop containing nucleoside triphosphate hydrolases"/>
    <property type="match status" value="1"/>
</dbReference>
<feature type="domain" description="Sigma-54 factor interaction" evidence="7">
    <location>
        <begin position="332"/>
        <end position="561"/>
    </location>
</feature>
<accession>A0A4Q9HGW4</accession>
<dbReference type="InterPro" id="IPR025944">
    <property type="entry name" value="Sigma_54_int_dom_CS"/>
</dbReference>
<organism evidence="9 10">
    <name type="scientific">Pedobacter kyonggii</name>
    <dbReference type="NCBI Taxonomy" id="1926871"/>
    <lineage>
        <taxon>Bacteria</taxon>
        <taxon>Pseudomonadati</taxon>
        <taxon>Bacteroidota</taxon>
        <taxon>Sphingobacteriia</taxon>
        <taxon>Sphingobacteriales</taxon>
        <taxon>Sphingobacteriaceae</taxon>
        <taxon>Pedobacter</taxon>
    </lineage>
</organism>
<dbReference type="PROSITE" id="PS00688">
    <property type="entry name" value="SIGMA54_INTERACT_3"/>
    <property type="match status" value="1"/>
</dbReference>
<dbReference type="PROSITE" id="PS00675">
    <property type="entry name" value="SIGMA54_INTERACT_1"/>
    <property type="match status" value="1"/>
</dbReference>
<dbReference type="CDD" id="cd17534">
    <property type="entry name" value="REC_DC-like"/>
    <property type="match status" value="1"/>
</dbReference>
<evidence type="ECO:0000256" key="2">
    <source>
        <dbReference type="ARBA" id="ARBA00022840"/>
    </source>
</evidence>
<feature type="domain" description="Response regulatory" evidence="8">
    <location>
        <begin position="4"/>
        <end position="118"/>
    </location>
</feature>
<keyword evidence="2" id="KW-0067">ATP-binding</keyword>
<dbReference type="GO" id="GO:0003677">
    <property type="term" value="F:DNA binding"/>
    <property type="evidence" value="ECO:0007669"/>
    <property type="project" value="UniProtKB-KW"/>
</dbReference>
<dbReference type="FunFam" id="3.40.50.300:FF:000006">
    <property type="entry name" value="DNA-binding transcriptional regulator NtrC"/>
    <property type="match status" value="1"/>
</dbReference>
<dbReference type="CDD" id="cd00009">
    <property type="entry name" value="AAA"/>
    <property type="match status" value="1"/>
</dbReference>
<keyword evidence="3" id="KW-0805">Transcription regulation</keyword>
<proteinExistence type="predicted"/>
<dbReference type="Gene3D" id="1.10.10.60">
    <property type="entry name" value="Homeodomain-like"/>
    <property type="match status" value="1"/>
</dbReference>
<evidence type="ECO:0000256" key="6">
    <source>
        <dbReference type="PROSITE-ProRule" id="PRU00169"/>
    </source>
</evidence>
<evidence type="ECO:0000256" key="3">
    <source>
        <dbReference type="ARBA" id="ARBA00023015"/>
    </source>
</evidence>
<dbReference type="PROSITE" id="PS00676">
    <property type="entry name" value="SIGMA54_INTERACT_2"/>
    <property type="match status" value="1"/>
</dbReference>
<dbReference type="GO" id="GO:0005524">
    <property type="term" value="F:ATP binding"/>
    <property type="evidence" value="ECO:0007669"/>
    <property type="project" value="UniProtKB-KW"/>
</dbReference>
<dbReference type="PROSITE" id="PS50045">
    <property type="entry name" value="SIGMA54_INTERACT_4"/>
    <property type="match status" value="1"/>
</dbReference>
<gene>
    <name evidence="9" type="ORF">EYS08_04160</name>
</gene>
<evidence type="ECO:0000313" key="10">
    <source>
        <dbReference type="Proteomes" id="UP000291819"/>
    </source>
</evidence>
<dbReference type="Pfam" id="PF25601">
    <property type="entry name" value="AAA_lid_14"/>
    <property type="match status" value="1"/>
</dbReference>
<evidence type="ECO:0000259" key="8">
    <source>
        <dbReference type="PROSITE" id="PS50110"/>
    </source>
</evidence>
<dbReference type="InterPro" id="IPR027417">
    <property type="entry name" value="P-loop_NTPase"/>
</dbReference>
<evidence type="ECO:0000256" key="5">
    <source>
        <dbReference type="ARBA" id="ARBA00023163"/>
    </source>
</evidence>
<keyword evidence="5" id="KW-0804">Transcription</keyword>
<dbReference type="GO" id="GO:0006355">
    <property type="term" value="P:regulation of DNA-templated transcription"/>
    <property type="evidence" value="ECO:0007669"/>
    <property type="project" value="InterPro"/>
</dbReference>